<gene>
    <name evidence="9" type="ORF">SAMN04489723_10895</name>
</gene>
<dbReference type="NCBIfam" id="TIGR04183">
    <property type="entry name" value="Por_Secre_tail"/>
    <property type="match status" value="1"/>
</dbReference>
<evidence type="ECO:0000256" key="2">
    <source>
        <dbReference type="ARBA" id="ARBA00022670"/>
    </source>
</evidence>
<dbReference type="InterPro" id="IPR000209">
    <property type="entry name" value="Peptidase_S8/S53_dom"/>
</dbReference>
<dbReference type="GO" id="GO:0006508">
    <property type="term" value="P:proteolysis"/>
    <property type="evidence" value="ECO:0007669"/>
    <property type="project" value="UniProtKB-KW"/>
</dbReference>
<feature type="active site" description="Charge relay system" evidence="5">
    <location>
        <position position="188"/>
    </location>
</feature>
<dbReference type="PANTHER" id="PTHR43806">
    <property type="entry name" value="PEPTIDASE S8"/>
    <property type="match status" value="1"/>
</dbReference>
<dbReference type="Pfam" id="PF18962">
    <property type="entry name" value="Por_Secre_tail"/>
    <property type="match status" value="1"/>
</dbReference>
<dbReference type="PROSITE" id="PS51892">
    <property type="entry name" value="SUBTILASE"/>
    <property type="match status" value="1"/>
</dbReference>
<name>A0A1I1AHL8_9BACT</name>
<feature type="domain" description="Peptidase S8/S53" evidence="7">
    <location>
        <begin position="179"/>
        <end position="452"/>
    </location>
</feature>
<dbReference type="OrthoDB" id="9792152at2"/>
<proteinExistence type="inferred from homology"/>
<evidence type="ECO:0000256" key="6">
    <source>
        <dbReference type="SAM" id="SignalP"/>
    </source>
</evidence>
<organism evidence="9 10">
    <name type="scientific">Algoriphagus aquimarinus</name>
    <dbReference type="NCBI Taxonomy" id="237018"/>
    <lineage>
        <taxon>Bacteria</taxon>
        <taxon>Pseudomonadati</taxon>
        <taxon>Bacteroidota</taxon>
        <taxon>Cytophagia</taxon>
        <taxon>Cytophagales</taxon>
        <taxon>Cyclobacteriaceae</taxon>
        <taxon>Algoriphagus</taxon>
    </lineage>
</organism>
<keyword evidence="3 5" id="KW-0378">Hydrolase</keyword>
<evidence type="ECO:0000256" key="5">
    <source>
        <dbReference type="PROSITE-ProRule" id="PRU01240"/>
    </source>
</evidence>
<dbReference type="Pfam" id="PF00082">
    <property type="entry name" value="Peptidase_S8"/>
    <property type="match status" value="1"/>
</dbReference>
<dbReference type="Gene3D" id="3.40.50.200">
    <property type="entry name" value="Peptidase S8/S53 domain"/>
    <property type="match status" value="1"/>
</dbReference>
<evidence type="ECO:0000313" key="9">
    <source>
        <dbReference type="EMBL" id="SFB36836.1"/>
    </source>
</evidence>
<comment type="similarity">
    <text evidence="1 5">Belongs to the peptidase S8 family.</text>
</comment>
<dbReference type="InterPro" id="IPR050131">
    <property type="entry name" value="Peptidase_S8_subtilisin-like"/>
</dbReference>
<dbReference type="CDD" id="cd07493">
    <property type="entry name" value="Peptidases_S8_9"/>
    <property type="match status" value="1"/>
</dbReference>
<feature type="chain" id="PRO_5011640865" evidence="6">
    <location>
        <begin position="23"/>
        <end position="554"/>
    </location>
</feature>
<evidence type="ECO:0000259" key="7">
    <source>
        <dbReference type="Pfam" id="PF00082"/>
    </source>
</evidence>
<accession>A0A1I1AHL8</accession>
<evidence type="ECO:0000256" key="1">
    <source>
        <dbReference type="ARBA" id="ARBA00011073"/>
    </source>
</evidence>
<reference evidence="9 10" key="1">
    <citation type="submission" date="2016-10" db="EMBL/GenBank/DDBJ databases">
        <authorList>
            <person name="de Groot N.N."/>
        </authorList>
    </citation>
    <scope>NUCLEOTIDE SEQUENCE [LARGE SCALE GENOMIC DNA]</scope>
    <source>
        <strain evidence="9 10">DSM 23399</strain>
    </source>
</reference>
<dbReference type="PANTHER" id="PTHR43806:SF67">
    <property type="entry name" value="EGF-LIKE DOMAIN-CONTAINING PROTEIN"/>
    <property type="match status" value="1"/>
</dbReference>
<dbReference type="EMBL" id="FOKK01000008">
    <property type="protein sequence ID" value="SFB36836.1"/>
    <property type="molecule type" value="Genomic_DNA"/>
</dbReference>
<sequence length="554" mass="60122">MGRIKFLTCLLIGIAFSWNVAAQDRYAVFYKFKPQESLSLSQPSEFLSQKALNRRSREAVAPDSLDLPVSQKYVDAVSEKSTYILYSSKWFNATLLVTDEAGVAELEALPFVDRVELVGRGFVPNPNAKIEVNSNVSGKSKLRMPTSESARVLATNEETYDFQNSLLGIDKMHEEGFTGKGVTIAVFDAGFPGANTASPLVHLQTNGQIIATRDFVRPWNQNVYSDNQHGTNVLSLIASKEPGKMLAGAPDATYILAMTEEIATEYWVEEYNWVRAAEYADSLGTDIISSSLGYWDFDDPAMNYTIADLDGETTIIARGASIAASKGILVVNSAGNSGPSQSTLNSPSDAKGILAIGSVNKELNVSSFSSRGPTGDGRIKPDLAAFGDGTALIRSNGEVGFSNGTSFSAPQISALAAGLWEAKPEWTKDELIESLLNSGTQADEPDNMLGFGIPNFLAALYGEILAVDDNEEVVSWKVYPNPIVGDELNIHFGTSLSAEFSLIDLNGRTLQSETLKRATAQEPFRILLQGVKHGIYVLQMHDSTLIKRSKLIRQ</sequence>
<keyword evidence="2 5" id="KW-0645">Protease</keyword>
<evidence type="ECO:0000259" key="8">
    <source>
        <dbReference type="Pfam" id="PF18962"/>
    </source>
</evidence>
<evidence type="ECO:0000313" key="10">
    <source>
        <dbReference type="Proteomes" id="UP000198790"/>
    </source>
</evidence>
<dbReference type="Proteomes" id="UP000198790">
    <property type="component" value="Unassembled WGS sequence"/>
</dbReference>
<dbReference type="InterPro" id="IPR036852">
    <property type="entry name" value="Peptidase_S8/S53_dom_sf"/>
</dbReference>
<dbReference type="GO" id="GO:0004252">
    <property type="term" value="F:serine-type endopeptidase activity"/>
    <property type="evidence" value="ECO:0007669"/>
    <property type="project" value="UniProtKB-UniRule"/>
</dbReference>
<keyword evidence="4 5" id="KW-0720">Serine protease</keyword>
<dbReference type="PIRSF" id="PIRSF037903">
    <property type="entry name" value="Subtilisin_rel_GFO_2223"/>
    <property type="match status" value="1"/>
</dbReference>
<evidence type="ECO:0000256" key="3">
    <source>
        <dbReference type="ARBA" id="ARBA00022801"/>
    </source>
</evidence>
<dbReference type="InterPro" id="IPR023828">
    <property type="entry name" value="Peptidase_S8_Ser-AS"/>
</dbReference>
<dbReference type="AlphaFoldDB" id="A0A1I1AHL8"/>
<dbReference type="InterPro" id="IPR017317">
    <property type="entry name" value="Pept_S8_subtilisin_bacteroid-2"/>
</dbReference>
<keyword evidence="6" id="KW-0732">Signal</keyword>
<dbReference type="SUPFAM" id="SSF52743">
    <property type="entry name" value="Subtilisin-like"/>
    <property type="match status" value="1"/>
</dbReference>
<keyword evidence="10" id="KW-1185">Reference proteome</keyword>
<dbReference type="RefSeq" id="WP_092897722.1">
    <property type="nucleotide sequence ID" value="NZ_FOKK01000008.1"/>
</dbReference>
<feature type="domain" description="Secretion system C-terminal sorting" evidence="8">
    <location>
        <begin position="478"/>
        <end position="551"/>
    </location>
</feature>
<feature type="active site" description="Charge relay system" evidence="5">
    <location>
        <position position="406"/>
    </location>
</feature>
<feature type="active site" description="Charge relay system" evidence="5">
    <location>
        <position position="229"/>
    </location>
</feature>
<evidence type="ECO:0000256" key="4">
    <source>
        <dbReference type="ARBA" id="ARBA00022825"/>
    </source>
</evidence>
<dbReference type="InterPro" id="IPR015500">
    <property type="entry name" value="Peptidase_S8_subtilisin-rel"/>
</dbReference>
<dbReference type="InterPro" id="IPR026444">
    <property type="entry name" value="Secre_tail"/>
</dbReference>
<protein>
    <submittedName>
        <fullName evidence="9">Por secretion system C-terminal sorting domain-containing protein</fullName>
    </submittedName>
</protein>
<feature type="signal peptide" evidence="6">
    <location>
        <begin position="1"/>
        <end position="22"/>
    </location>
</feature>
<dbReference type="PROSITE" id="PS00138">
    <property type="entry name" value="SUBTILASE_SER"/>
    <property type="match status" value="1"/>
</dbReference>
<dbReference type="PRINTS" id="PR00723">
    <property type="entry name" value="SUBTILISIN"/>
</dbReference>
<dbReference type="STRING" id="237018.SAMN04489723_10895"/>